<dbReference type="GeneID" id="20802108"/>
<dbReference type="EMBL" id="KI913114">
    <property type="protein sequence ID" value="ETV88545.1"/>
    <property type="molecule type" value="Genomic_DNA"/>
</dbReference>
<dbReference type="RefSeq" id="XP_009820945.1">
    <property type="nucleotide sequence ID" value="XM_009822643.1"/>
</dbReference>
<dbReference type="VEuPathDB" id="FungiDB:H257_00112"/>
<gene>
    <name evidence="2" type="ORF">H257_00112</name>
</gene>
<reference evidence="2" key="1">
    <citation type="submission" date="2013-12" db="EMBL/GenBank/DDBJ databases">
        <title>The Genome Sequence of Aphanomyces astaci APO3.</title>
        <authorList>
            <consortium name="The Broad Institute Genomics Platform"/>
            <person name="Russ C."/>
            <person name="Tyler B."/>
            <person name="van West P."/>
            <person name="Dieguez-Uribeondo J."/>
            <person name="Young S.K."/>
            <person name="Zeng Q."/>
            <person name="Gargeya S."/>
            <person name="Fitzgerald M."/>
            <person name="Abouelleil A."/>
            <person name="Alvarado L."/>
            <person name="Chapman S.B."/>
            <person name="Gainer-Dewar J."/>
            <person name="Goldberg J."/>
            <person name="Griggs A."/>
            <person name="Gujja S."/>
            <person name="Hansen M."/>
            <person name="Howarth C."/>
            <person name="Imamovic A."/>
            <person name="Ireland A."/>
            <person name="Larimer J."/>
            <person name="McCowan C."/>
            <person name="Murphy C."/>
            <person name="Pearson M."/>
            <person name="Poon T.W."/>
            <person name="Priest M."/>
            <person name="Roberts A."/>
            <person name="Saif S."/>
            <person name="Shea T."/>
            <person name="Sykes S."/>
            <person name="Wortman J."/>
            <person name="Nusbaum C."/>
            <person name="Birren B."/>
        </authorList>
    </citation>
    <scope>NUCLEOTIDE SEQUENCE [LARGE SCALE GENOMIC DNA]</scope>
    <source>
        <strain evidence="2">APO3</strain>
    </source>
</reference>
<name>W4H937_APHAT</name>
<evidence type="ECO:0000313" key="2">
    <source>
        <dbReference type="EMBL" id="ETV88545.1"/>
    </source>
</evidence>
<proteinExistence type="predicted"/>
<sequence length="82" mass="9045">MAWTKAVVMVMAAMFLAATTVVAAGFTYGEECLLRQKQGDSIESLARQLQGHSPFEIKRKCIELGLQCGAAARRELNSRRDL</sequence>
<evidence type="ECO:0000256" key="1">
    <source>
        <dbReference type="SAM" id="SignalP"/>
    </source>
</evidence>
<feature type="signal peptide" evidence="1">
    <location>
        <begin position="1"/>
        <end position="23"/>
    </location>
</feature>
<dbReference type="AlphaFoldDB" id="W4H937"/>
<dbReference type="OrthoDB" id="60822at2759"/>
<accession>W4H937</accession>
<keyword evidence="1" id="KW-0732">Signal</keyword>
<protein>
    <submittedName>
        <fullName evidence="2">Uncharacterized protein</fullName>
    </submittedName>
</protein>
<organism evidence="2">
    <name type="scientific">Aphanomyces astaci</name>
    <name type="common">Crayfish plague agent</name>
    <dbReference type="NCBI Taxonomy" id="112090"/>
    <lineage>
        <taxon>Eukaryota</taxon>
        <taxon>Sar</taxon>
        <taxon>Stramenopiles</taxon>
        <taxon>Oomycota</taxon>
        <taxon>Saprolegniomycetes</taxon>
        <taxon>Saprolegniales</taxon>
        <taxon>Verrucalvaceae</taxon>
        <taxon>Aphanomyces</taxon>
    </lineage>
</organism>
<feature type="chain" id="PRO_5004841786" evidence="1">
    <location>
        <begin position="24"/>
        <end position="82"/>
    </location>
</feature>